<dbReference type="CDD" id="cd16031">
    <property type="entry name" value="G6S_like"/>
    <property type="match status" value="1"/>
</dbReference>
<reference evidence="4" key="1">
    <citation type="submission" date="2023-03" db="EMBL/GenBank/DDBJ databases">
        <authorList>
            <person name="Steffen K."/>
            <person name="Cardenas P."/>
        </authorList>
    </citation>
    <scope>NUCLEOTIDE SEQUENCE</scope>
</reference>
<evidence type="ECO:0000259" key="3">
    <source>
        <dbReference type="Pfam" id="PF16347"/>
    </source>
</evidence>
<evidence type="ECO:0000313" key="4">
    <source>
        <dbReference type="EMBL" id="CAI8044797.1"/>
    </source>
</evidence>
<name>A0AA35TCS5_GEOBA</name>
<dbReference type="GO" id="GO:0016787">
    <property type="term" value="F:hydrolase activity"/>
    <property type="evidence" value="ECO:0007669"/>
    <property type="project" value="UniProtKB-KW"/>
</dbReference>
<dbReference type="Proteomes" id="UP001174909">
    <property type="component" value="Unassembled WGS sequence"/>
</dbReference>
<proteinExistence type="inferred from homology"/>
<dbReference type="EMBL" id="CASHTH010003423">
    <property type="protein sequence ID" value="CAI8044797.1"/>
    <property type="molecule type" value="Genomic_DNA"/>
</dbReference>
<dbReference type="PROSITE" id="PS00149">
    <property type="entry name" value="SULFATASE_2"/>
    <property type="match status" value="1"/>
</dbReference>
<dbReference type="PROSITE" id="PS00523">
    <property type="entry name" value="SULFATASE_1"/>
    <property type="match status" value="1"/>
</dbReference>
<evidence type="ECO:0000256" key="1">
    <source>
        <dbReference type="ARBA" id="ARBA00008779"/>
    </source>
</evidence>
<evidence type="ECO:0000256" key="2">
    <source>
        <dbReference type="ARBA" id="ARBA00022801"/>
    </source>
</evidence>
<dbReference type="PANTHER" id="PTHR43108:SF6">
    <property type="entry name" value="N-SULPHOGLUCOSAMINE SULPHOHYDROLASE"/>
    <property type="match status" value="1"/>
</dbReference>
<accession>A0AA35TCS5</accession>
<gene>
    <name evidence="4" type="ORF">GBAR_LOCUS24812</name>
</gene>
<feature type="domain" description="N-sulphoglucosamine sulphohydrolase C-terminal" evidence="3">
    <location>
        <begin position="252"/>
        <end position="401"/>
    </location>
</feature>
<dbReference type="Pfam" id="PF16347">
    <property type="entry name" value="SGSH_C"/>
    <property type="match status" value="1"/>
</dbReference>
<protein>
    <submittedName>
        <fullName evidence="4">N-acetylglucosamine-6-O-sulfatase</fullName>
    </submittedName>
</protein>
<comment type="caution">
    <text evidence="4">The sequence shown here is derived from an EMBL/GenBank/DDBJ whole genome shotgun (WGS) entry which is preliminary data.</text>
</comment>
<evidence type="ECO:0000313" key="5">
    <source>
        <dbReference type="Proteomes" id="UP001174909"/>
    </source>
</evidence>
<keyword evidence="2" id="KW-0378">Hydrolase</keyword>
<dbReference type="InterPro" id="IPR024607">
    <property type="entry name" value="Sulfatase_CS"/>
</dbReference>
<dbReference type="AlphaFoldDB" id="A0AA35TCS5"/>
<comment type="similarity">
    <text evidence="1">Belongs to the sulfatase family.</text>
</comment>
<dbReference type="Gene3D" id="3.40.720.10">
    <property type="entry name" value="Alkaline Phosphatase, subunit A"/>
    <property type="match status" value="1"/>
</dbReference>
<dbReference type="InterPro" id="IPR032506">
    <property type="entry name" value="SGSH_C"/>
</dbReference>
<sequence length="442" mass="50781">MRFNNCFCTNAICTPARGSILTGKYSHKTGIKTLADTIDHTQEQTVAQMLHENGYQTAIVGKWHLGHGGVSEPHGFDYWNVFPVQGAHIDPEMIEMGKRKKFDGYSADIVTDSSLNWLQGRATDQPFFLMTTYKATHDPFFPNPKHLHLYTEEIPEPPTFNDAYENRAAAAAMNTAKVGIMHQKNHLPEPIPENLEGDDLKRWNYQCYMQNYLRCAHAIDENVGRLLDYLEAEGLVEDTIVIYSADHGFFLGDHGWYDKRFMYEESMRIPLLVRYPREIPAADVSEQITLNVDFAPTLLDYAGISIPDDMQGRSLRTSLEGETPADWRTSMYYRYWMHLAHFNIPAHYGVRTERYKLIYYYGEALGAGGAINRATPPEWELFDLEKDPHEMYNVYADPAYAGGCRGIEERNWNGCGMNWRIMSKTEQWSYHLPCEMTFATCP</sequence>
<dbReference type="PANTHER" id="PTHR43108">
    <property type="entry name" value="N-ACETYLGLUCOSAMINE-6-SULFATASE FAMILY MEMBER"/>
    <property type="match status" value="1"/>
</dbReference>
<organism evidence="4 5">
    <name type="scientific">Geodia barretti</name>
    <name type="common">Barrett's horny sponge</name>
    <dbReference type="NCBI Taxonomy" id="519541"/>
    <lineage>
        <taxon>Eukaryota</taxon>
        <taxon>Metazoa</taxon>
        <taxon>Porifera</taxon>
        <taxon>Demospongiae</taxon>
        <taxon>Heteroscleromorpha</taxon>
        <taxon>Tetractinellida</taxon>
        <taxon>Astrophorina</taxon>
        <taxon>Geodiidae</taxon>
        <taxon>Geodia</taxon>
    </lineage>
</organism>
<dbReference type="SUPFAM" id="SSF53649">
    <property type="entry name" value="Alkaline phosphatase-like"/>
    <property type="match status" value="1"/>
</dbReference>
<keyword evidence="5" id="KW-1185">Reference proteome</keyword>
<dbReference type="InterPro" id="IPR017850">
    <property type="entry name" value="Alkaline_phosphatase_core_sf"/>
</dbReference>